<dbReference type="AlphaFoldDB" id="K0B8U7"/>
<dbReference type="HOGENOM" id="CLU_2581222_0_0_2"/>
<evidence type="ECO:0000313" key="1">
    <source>
        <dbReference type="EMBL" id="AFS81375.1"/>
    </source>
</evidence>
<reference evidence="1 2" key="1">
    <citation type="journal article" date="2012" name="J. Bacteriol.">
        <title>Draft Genome Sequence of an Ammonia-Oxidizing Archaeon, "Candidatus Nitrosopumilus koreensis" AR1, from Marine Sediment.</title>
        <authorList>
            <person name="Park S.J."/>
            <person name="Kim J.G."/>
            <person name="Jung M.Y."/>
            <person name="Kim S.J."/>
            <person name="Cha I.T."/>
            <person name="Kwon K."/>
            <person name="Lee J.H."/>
            <person name="Rhee S.K."/>
        </authorList>
    </citation>
    <scope>NUCLEOTIDE SEQUENCE [LARGE SCALE GENOMIC DNA]</scope>
    <source>
        <strain evidence="1 2">AR1</strain>
    </source>
</reference>
<dbReference type="PATRIC" id="fig|1229908.8.peg.1646"/>
<keyword evidence="2" id="KW-1185">Reference proteome</keyword>
<accession>K0B8U7</accession>
<gene>
    <name evidence="1" type="ORF">NKOR_07570</name>
</gene>
<dbReference type="KEGG" id="nkr:NKOR_07570"/>
<evidence type="ECO:0000313" key="2">
    <source>
        <dbReference type="Proteomes" id="UP000006101"/>
    </source>
</evidence>
<name>K0B8U7_9ARCH</name>
<dbReference type="GeneID" id="13724352"/>
<dbReference type="STRING" id="1229908.NKOR_07570"/>
<dbReference type="Proteomes" id="UP000006101">
    <property type="component" value="Chromosome"/>
</dbReference>
<dbReference type="RefSeq" id="WP_014963756.1">
    <property type="nucleotide sequence ID" value="NC_018655.1"/>
</dbReference>
<organism evidence="1 2">
    <name type="scientific">Candidatus Nitrosopumilus koreensis AR1</name>
    <dbReference type="NCBI Taxonomy" id="1229908"/>
    <lineage>
        <taxon>Archaea</taxon>
        <taxon>Nitrososphaerota</taxon>
        <taxon>Nitrososphaeria</taxon>
        <taxon>Nitrosopumilales</taxon>
        <taxon>Nitrosopumilaceae</taxon>
        <taxon>Nitrosopumilus</taxon>
    </lineage>
</organism>
<protein>
    <submittedName>
        <fullName evidence="1">Uncharacterized protein</fullName>
    </submittedName>
</protein>
<dbReference type="EMBL" id="CP003842">
    <property type="protein sequence ID" value="AFS81375.1"/>
    <property type="molecule type" value="Genomic_DNA"/>
</dbReference>
<proteinExistence type="predicted"/>
<sequence>MTKRIEEELSEMNRLKRLELEFLFFKTRMDETMSQKFRAALTNENIIFENADIDNTQSDSKLESQDEKIRNVSSLKIPIKKVAA</sequence>